<organism evidence="1 2">
    <name type="scientific">Methanoregula boonei (strain DSM 21154 / JCM 14090 / 6A8)</name>
    <dbReference type="NCBI Taxonomy" id="456442"/>
    <lineage>
        <taxon>Archaea</taxon>
        <taxon>Methanobacteriati</taxon>
        <taxon>Methanobacteriota</taxon>
        <taxon>Stenosarchaea group</taxon>
        <taxon>Methanomicrobia</taxon>
        <taxon>Methanomicrobiales</taxon>
        <taxon>Methanoregulaceae</taxon>
        <taxon>Methanoregula</taxon>
    </lineage>
</organism>
<protein>
    <recommendedName>
        <fullName evidence="3">DUF2124 domain-containing protein</fullName>
    </recommendedName>
</protein>
<evidence type="ECO:0000313" key="1">
    <source>
        <dbReference type="EMBL" id="ABS54989.1"/>
    </source>
</evidence>
<dbReference type="STRING" id="456442.Mboo_0471"/>
<dbReference type="HOGENOM" id="CLU_1682726_0_0_2"/>
<dbReference type="PIRSF" id="PIRSF004962">
    <property type="entry name" value="UCP004962"/>
    <property type="match status" value="1"/>
</dbReference>
<dbReference type="Proteomes" id="UP000002408">
    <property type="component" value="Chromosome"/>
</dbReference>
<dbReference type="RefSeq" id="WP_012106008.1">
    <property type="nucleotide sequence ID" value="NC_009712.1"/>
</dbReference>
<dbReference type="InterPro" id="IPR009183">
    <property type="entry name" value="UCP004962"/>
</dbReference>
<dbReference type="eggNOG" id="arCOG04847">
    <property type="taxonomic scope" value="Archaea"/>
</dbReference>
<reference evidence="2" key="1">
    <citation type="journal article" date="2015" name="Microbiology">
        <title>Genome of Methanoregula boonei 6A8 reveals adaptations to oligotrophic peatland environments.</title>
        <authorList>
            <person name="Braeuer S."/>
            <person name="Cadillo-Quiroz H."/>
            <person name="Kyrpides N."/>
            <person name="Woyke T."/>
            <person name="Goodwin L."/>
            <person name="Detter C."/>
            <person name="Podell S."/>
            <person name="Yavitt J.B."/>
            <person name="Zinder S.H."/>
        </authorList>
    </citation>
    <scope>NUCLEOTIDE SEQUENCE [LARGE SCALE GENOMIC DNA]</scope>
    <source>
        <strain evidence="2">DSM 21154 / JCM 14090 / 6A8</strain>
    </source>
</reference>
<accession>A7I5H8</accession>
<dbReference type="KEGG" id="mbn:Mboo_0471"/>
<dbReference type="Pfam" id="PF09897">
    <property type="entry name" value="DUF2124"/>
    <property type="match status" value="1"/>
</dbReference>
<dbReference type="Gene3D" id="3.40.50.2300">
    <property type="match status" value="1"/>
</dbReference>
<gene>
    <name evidence="1" type="ordered locus">Mboo_0471</name>
</gene>
<proteinExistence type="predicted"/>
<dbReference type="EMBL" id="CP000780">
    <property type="protein sequence ID" value="ABS54989.1"/>
    <property type="molecule type" value="Genomic_DNA"/>
</dbReference>
<evidence type="ECO:0000313" key="2">
    <source>
        <dbReference type="Proteomes" id="UP000002408"/>
    </source>
</evidence>
<sequence>MTESEALRGIPGILRPFKEYVKSLGLNEGDQIVYYGCVGTCTPFVELLAVAIRGFHLRQVFVPLLDEAKAHAIHDVPDVGMQAGGEPVAVTGPKVLVIMGGLAMPLMPVTKEQVRDLAARHTGVKVVGVCFQDMFARAGWTGTVPFDLVISAMIDKVTVTRSEQ</sequence>
<evidence type="ECO:0008006" key="3">
    <source>
        <dbReference type="Google" id="ProtNLM"/>
    </source>
</evidence>
<name>A7I5H8_METB6</name>
<dbReference type="AlphaFoldDB" id="A7I5H8"/>
<dbReference type="OrthoDB" id="64681at2157"/>
<keyword evidence="2" id="KW-1185">Reference proteome</keyword>
<dbReference type="GeneID" id="5411106"/>